<keyword evidence="1" id="KW-0812">Transmembrane</keyword>
<feature type="transmembrane region" description="Helical" evidence="1">
    <location>
        <begin position="168"/>
        <end position="184"/>
    </location>
</feature>
<accession>A0A410M9H9</accession>
<evidence type="ECO:0000313" key="2">
    <source>
        <dbReference type="EMBL" id="QAS51394.1"/>
    </source>
</evidence>
<keyword evidence="1" id="KW-1133">Transmembrane helix</keyword>
<proteinExistence type="predicted"/>
<feature type="transmembrane region" description="Helical" evidence="1">
    <location>
        <begin position="96"/>
        <end position="115"/>
    </location>
</feature>
<feature type="transmembrane region" description="Helical" evidence="1">
    <location>
        <begin position="40"/>
        <end position="63"/>
    </location>
</feature>
<reference evidence="2 3" key="1">
    <citation type="submission" date="2018-01" db="EMBL/GenBank/DDBJ databases">
        <title>The whole genome sequencing and assembly of Halobacillus litoralis ERB031 strain.</title>
        <authorList>
            <person name="Lee S.-J."/>
            <person name="Park M.-K."/>
            <person name="Kim J.-Y."/>
            <person name="Lee Y.-J."/>
            <person name="Yi H."/>
            <person name="Bahn Y.-S."/>
            <person name="Kim J.F."/>
            <person name="Lee D.-W."/>
        </authorList>
    </citation>
    <scope>NUCLEOTIDE SEQUENCE [LARGE SCALE GENOMIC DNA]</scope>
    <source>
        <strain evidence="2 3">ERB 031</strain>
    </source>
</reference>
<evidence type="ECO:0000256" key="1">
    <source>
        <dbReference type="SAM" id="Phobius"/>
    </source>
</evidence>
<feature type="transmembrane region" description="Helical" evidence="1">
    <location>
        <begin position="127"/>
        <end position="148"/>
    </location>
</feature>
<dbReference type="KEGG" id="hli:HLI_03760"/>
<name>A0A410M9H9_9BACI</name>
<organism evidence="2 3">
    <name type="scientific">Halobacillus litoralis</name>
    <dbReference type="NCBI Taxonomy" id="45668"/>
    <lineage>
        <taxon>Bacteria</taxon>
        <taxon>Bacillati</taxon>
        <taxon>Bacillota</taxon>
        <taxon>Bacilli</taxon>
        <taxon>Bacillales</taxon>
        <taxon>Bacillaceae</taxon>
        <taxon>Halobacillus</taxon>
    </lineage>
</organism>
<sequence>MDIVNNKGFLIILDVYSSLSMWNQQRRILTERREIAVLDILISHIPSTLVHVLAGALIMNLFFENESLSQLQRRNIMLLGAAVVLVIDIPKLFGILLFHSLLFVPILALGIAFFIEKYMITSFQKLWWAFMTILSIAGIAVDFLGNGTHLFYPFMNENFSYTLIHQEGWYALALFVLLITRLYGPRFIPLHFSKILQVNGLFFLILFIIENG</sequence>
<dbReference type="EMBL" id="CP026118">
    <property type="protein sequence ID" value="QAS51394.1"/>
    <property type="molecule type" value="Genomic_DNA"/>
</dbReference>
<dbReference type="Proteomes" id="UP000287756">
    <property type="component" value="Chromosome"/>
</dbReference>
<protein>
    <submittedName>
        <fullName evidence="2">Uncharacterized protein</fullName>
    </submittedName>
</protein>
<dbReference type="OrthoDB" id="2517683at2"/>
<gene>
    <name evidence="2" type="ORF">HLI_03760</name>
</gene>
<dbReference type="RefSeq" id="WP_128523138.1">
    <property type="nucleotide sequence ID" value="NZ_CP026118.1"/>
</dbReference>
<keyword evidence="1" id="KW-0472">Membrane</keyword>
<evidence type="ECO:0000313" key="3">
    <source>
        <dbReference type="Proteomes" id="UP000287756"/>
    </source>
</evidence>
<dbReference type="AlphaFoldDB" id="A0A410M9H9"/>
<feature type="transmembrane region" description="Helical" evidence="1">
    <location>
        <begin position="191"/>
        <end position="209"/>
    </location>
</feature>